<dbReference type="Proteomes" id="UP001301442">
    <property type="component" value="Chromosome"/>
</dbReference>
<dbReference type="PANTHER" id="PTHR10151:SF120">
    <property type="entry name" value="BIS(5'-ADENOSYL)-TRIPHOSPHATASE"/>
    <property type="match status" value="1"/>
</dbReference>
<feature type="chain" id="PRO_5046999335" evidence="1">
    <location>
        <begin position="24"/>
        <end position="389"/>
    </location>
</feature>
<organism evidence="3 4">
    <name type="scientific">Thalassotalea fonticola</name>
    <dbReference type="NCBI Taxonomy" id="3065649"/>
    <lineage>
        <taxon>Bacteria</taxon>
        <taxon>Pseudomonadati</taxon>
        <taxon>Pseudomonadota</taxon>
        <taxon>Gammaproteobacteria</taxon>
        <taxon>Alteromonadales</taxon>
        <taxon>Colwelliaceae</taxon>
        <taxon>Thalassotalea</taxon>
    </lineage>
</organism>
<keyword evidence="4" id="KW-1185">Reference proteome</keyword>
<dbReference type="InterPro" id="IPR000917">
    <property type="entry name" value="Sulfatase_N"/>
</dbReference>
<dbReference type="EMBL" id="CP136600">
    <property type="protein sequence ID" value="WOH35732.1"/>
    <property type="molecule type" value="Genomic_DNA"/>
</dbReference>
<evidence type="ECO:0000313" key="3">
    <source>
        <dbReference type="EMBL" id="WOH35732.1"/>
    </source>
</evidence>
<dbReference type="Gene3D" id="3.40.720.10">
    <property type="entry name" value="Alkaline Phosphatase, subunit A"/>
    <property type="match status" value="1"/>
</dbReference>
<dbReference type="SUPFAM" id="SSF53649">
    <property type="entry name" value="Alkaline phosphatase-like"/>
    <property type="match status" value="1"/>
</dbReference>
<name>A0ABZ0GIG1_9GAMM</name>
<evidence type="ECO:0000259" key="2">
    <source>
        <dbReference type="Pfam" id="PF00884"/>
    </source>
</evidence>
<proteinExistence type="predicted"/>
<dbReference type="Pfam" id="PF00884">
    <property type="entry name" value="Sulfatase"/>
    <property type="match status" value="1"/>
</dbReference>
<gene>
    <name evidence="3" type="ORF">RI844_10090</name>
</gene>
<feature type="signal peptide" evidence="1">
    <location>
        <begin position="1"/>
        <end position="23"/>
    </location>
</feature>
<protein>
    <submittedName>
        <fullName evidence="3">Sulfatase-like hydrolase/transferase</fullName>
    </submittedName>
</protein>
<evidence type="ECO:0000256" key="1">
    <source>
        <dbReference type="SAM" id="SignalP"/>
    </source>
</evidence>
<dbReference type="RefSeq" id="WP_348394548.1">
    <property type="nucleotide sequence ID" value="NZ_CP136600.1"/>
</dbReference>
<feature type="domain" description="Sulfatase N-terminal" evidence="2">
    <location>
        <begin position="128"/>
        <end position="278"/>
    </location>
</feature>
<sequence length="389" mass="43785">MKNRILWLFLFLFTLSGVNSSMASSPKNVILFMIDGLHWQAPDKLKMPNFNALIEKGTYIEKSYVLLPHHPTVGDYGKYNSCSFPNPVLHSGTIFIKPENKLLQESLPANLTTAFVVNTPAYRTVARGFSTSIMDANLSDEQVVDNAINIFENQSPAFMRVHLQTPGELGRSVNSATPEQGYFRDIFGQGSPYVAGVENADKLLGKFVRYLKKSGNWEDTVLIVSSDHGQSKIGWHPMFDEDSWVTPMVFAGKGIARQRSLPYFEHTDLAATISMLLNSKAPSNNGGAGRIVKEILANTKAKDFHHDKFIKTINQQIKQFNFYKSELLLDSDEKPHYAVILASLENEFLTPEPFYHQDRITDWHKAGTTKHMILANEKILKQMKTALGK</sequence>
<reference evidence="3 4" key="1">
    <citation type="submission" date="2023-09" db="EMBL/GenBank/DDBJ databases">
        <authorList>
            <person name="Qi X."/>
        </authorList>
    </citation>
    <scope>NUCLEOTIDE SEQUENCE [LARGE SCALE GENOMIC DNA]</scope>
    <source>
        <strain evidence="3 4">S1-1</strain>
    </source>
</reference>
<evidence type="ECO:0000313" key="4">
    <source>
        <dbReference type="Proteomes" id="UP001301442"/>
    </source>
</evidence>
<keyword evidence="1" id="KW-0732">Signal</keyword>
<accession>A0ABZ0GIG1</accession>
<dbReference type="InterPro" id="IPR017850">
    <property type="entry name" value="Alkaline_phosphatase_core_sf"/>
</dbReference>
<dbReference type="PANTHER" id="PTHR10151">
    <property type="entry name" value="ECTONUCLEOTIDE PYROPHOSPHATASE/PHOSPHODIESTERASE"/>
    <property type="match status" value="1"/>
</dbReference>